<reference evidence="2 3" key="1">
    <citation type="submission" date="2014-04" db="EMBL/GenBank/DDBJ databases">
        <title>Evolutionary Origins and Diversification of the Mycorrhizal Mutualists.</title>
        <authorList>
            <consortium name="DOE Joint Genome Institute"/>
            <consortium name="Mycorrhizal Genomics Consortium"/>
            <person name="Kohler A."/>
            <person name="Kuo A."/>
            <person name="Nagy L.G."/>
            <person name="Floudas D."/>
            <person name="Copeland A."/>
            <person name="Barry K.W."/>
            <person name="Cichocki N."/>
            <person name="Veneault-Fourrey C."/>
            <person name="LaButti K."/>
            <person name="Lindquist E.A."/>
            <person name="Lipzen A."/>
            <person name="Lundell T."/>
            <person name="Morin E."/>
            <person name="Murat C."/>
            <person name="Riley R."/>
            <person name="Ohm R."/>
            <person name="Sun H."/>
            <person name="Tunlid A."/>
            <person name="Henrissat B."/>
            <person name="Grigoriev I.V."/>
            <person name="Hibbett D.S."/>
            <person name="Martin F."/>
        </authorList>
    </citation>
    <scope>NUCLEOTIDE SEQUENCE [LARGE SCALE GENOMIC DNA]</scope>
    <source>
        <strain evidence="2 3">Koide BX008</strain>
    </source>
</reference>
<organism evidence="2 3">
    <name type="scientific">Amanita muscaria (strain Koide BX008)</name>
    <dbReference type="NCBI Taxonomy" id="946122"/>
    <lineage>
        <taxon>Eukaryota</taxon>
        <taxon>Fungi</taxon>
        <taxon>Dikarya</taxon>
        <taxon>Basidiomycota</taxon>
        <taxon>Agaricomycotina</taxon>
        <taxon>Agaricomycetes</taxon>
        <taxon>Agaricomycetidae</taxon>
        <taxon>Agaricales</taxon>
        <taxon>Pluteineae</taxon>
        <taxon>Amanitaceae</taxon>
        <taxon>Amanita</taxon>
    </lineage>
</organism>
<protein>
    <submittedName>
        <fullName evidence="2">Uncharacterized protein</fullName>
    </submittedName>
</protein>
<gene>
    <name evidence="2" type="ORF">M378DRAFT_172307</name>
</gene>
<sequence length="111" mass="13060">MAIRSFQIKQGAQKPRNAKKQTHLDSRYCDFVFWGLKISSLPWTDETPNFSSQQSQPNGRLYHIGYVRPLIRSRGSGKKNKTLPRHKIGIDSQLVHRNEGYHWLEEPLDWR</sequence>
<keyword evidence="3" id="KW-1185">Reference proteome</keyword>
<accession>A0A0C2SSA9</accession>
<dbReference type="EMBL" id="KN818393">
    <property type="protein sequence ID" value="KIL56899.1"/>
    <property type="molecule type" value="Genomic_DNA"/>
</dbReference>
<name>A0A0C2SSA9_AMAMK</name>
<dbReference type="Proteomes" id="UP000054549">
    <property type="component" value="Unassembled WGS sequence"/>
</dbReference>
<dbReference type="InParanoid" id="A0A0C2SSA9"/>
<proteinExistence type="predicted"/>
<dbReference type="AlphaFoldDB" id="A0A0C2SSA9"/>
<evidence type="ECO:0000313" key="3">
    <source>
        <dbReference type="Proteomes" id="UP000054549"/>
    </source>
</evidence>
<feature type="region of interest" description="Disordered" evidence="1">
    <location>
        <begin position="1"/>
        <end position="22"/>
    </location>
</feature>
<evidence type="ECO:0000313" key="2">
    <source>
        <dbReference type="EMBL" id="KIL56899.1"/>
    </source>
</evidence>
<evidence type="ECO:0000256" key="1">
    <source>
        <dbReference type="SAM" id="MobiDB-lite"/>
    </source>
</evidence>
<dbReference type="HOGENOM" id="CLU_2157721_0_0_1"/>